<dbReference type="AlphaFoldDB" id="A0A1E5UIR1"/>
<dbReference type="GO" id="GO:0003735">
    <property type="term" value="F:structural constituent of ribosome"/>
    <property type="evidence" value="ECO:0007669"/>
    <property type="project" value="InterPro"/>
</dbReference>
<keyword evidence="3" id="KW-0687">Ribonucleoprotein</keyword>
<keyword evidence="2" id="KW-0689">Ribosomal protein</keyword>
<organism evidence="4 5">
    <name type="scientific">Dichanthelium oligosanthes</name>
    <dbReference type="NCBI Taxonomy" id="888268"/>
    <lineage>
        <taxon>Eukaryota</taxon>
        <taxon>Viridiplantae</taxon>
        <taxon>Streptophyta</taxon>
        <taxon>Embryophyta</taxon>
        <taxon>Tracheophyta</taxon>
        <taxon>Spermatophyta</taxon>
        <taxon>Magnoliopsida</taxon>
        <taxon>Liliopsida</taxon>
        <taxon>Poales</taxon>
        <taxon>Poaceae</taxon>
        <taxon>PACMAD clade</taxon>
        <taxon>Panicoideae</taxon>
        <taxon>Panicodae</taxon>
        <taxon>Paniceae</taxon>
        <taxon>Dichantheliinae</taxon>
        <taxon>Dichanthelium</taxon>
    </lineage>
</organism>
<evidence type="ECO:0008006" key="6">
    <source>
        <dbReference type="Google" id="ProtNLM"/>
    </source>
</evidence>
<dbReference type="GO" id="GO:0006412">
    <property type="term" value="P:translation"/>
    <property type="evidence" value="ECO:0007669"/>
    <property type="project" value="InterPro"/>
</dbReference>
<comment type="caution">
    <text evidence="4">The sequence shown here is derived from an EMBL/GenBank/DDBJ whole genome shotgun (WGS) entry which is preliminary data.</text>
</comment>
<accession>A0A1E5UIR1</accession>
<gene>
    <name evidence="4" type="ORF">BAE44_0026209</name>
</gene>
<sequence>MTTEELGQLMMVVANPRQFKMSDWFLNRKKDYKDGRSSQDVSNALNMKLRDNLERLKKTKADRTLAPSDRCRWIYPCDHDSNQQIEGPT</sequence>
<evidence type="ECO:0000313" key="5">
    <source>
        <dbReference type="Proteomes" id="UP000095767"/>
    </source>
</evidence>
<dbReference type="GO" id="GO:0003723">
    <property type="term" value="F:RNA binding"/>
    <property type="evidence" value="ECO:0007669"/>
    <property type="project" value="InterPro"/>
</dbReference>
<evidence type="ECO:0000256" key="3">
    <source>
        <dbReference type="ARBA" id="ARBA00023274"/>
    </source>
</evidence>
<dbReference type="Gene3D" id="4.10.910.10">
    <property type="entry name" value="30s ribosomal protein s13, domain 2"/>
    <property type="match status" value="1"/>
</dbReference>
<proteinExistence type="inferred from homology"/>
<reference evidence="4 5" key="1">
    <citation type="submission" date="2016-09" db="EMBL/GenBank/DDBJ databases">
        <title>The draft genome of Dichanthelium oligosanthes: A C3 panicoid grass species.</title>
        <authorList>
            <person name="Studer A.J."/>
            <person name="Schnable J.C."/>
            <person name="Brutnell T.P."/>
        </authorList>
    </citation>
    <scope>NUCLEOTIDE SEQUENCE [LARGE SCALE GENOMIC DNA]</scope>
    <source>
        <strain evidence="5">cv. Kellogg 1175</strain>
        <tissue evidence="4">Leaf</tissue>
    </source>
</reference>
<evidence type="ECO:0000256" key="1">
    <source>
        <dbReference type="ARBA" id="ARBA00008080"/>
    </source>
</evidence>
<dbReference type="Pfam" id="PF00416">
    <property type="entry name" value="Ribosomal_S13"/>
    <property type="match status" value="1"/>
</dbReference>
<dbReference type="GO" id="GO:1990904">
    <property type="term" value="C:ribonucleoprotein complex"/>
    <property type="evidence" value="ECO:0007669"/>
    <property type="project" value="UniProtKB-KW"/>
</dbReference>
<dbReference type="STRING" id="888268.A0A1E5UIR1"/>
<dbReference type="InterPro" id="IPR027437">
    <property type="entry name" value="Rbsml_uS13_C"/>
</dbReference>
<keyword evidence="5" id="KW-1185">Reference proteome</keyword>
<protein>
    <recommendedName>
        <fullName evidence="6">40S ribosomal protein S18</fullName>
    </recommendedName>
</protein>
<dbReference type="Proteomes" id="UP000095767">
    <property type="component" value="Unassembled WGS sequence"/>
</dbReference>
<dbReference type="EMBL" id="LWDX02075891">
    <property type="protein sequence ID" value="OEL12772.1"/>
    <property type="molecule type" value="Genomic_DNA"/>
</dbReference>
<evidence type="ECO:0000313" key="4">
    <source>
        <dbReference type="EMBL" id="OEL12772.1"/>
    </source>
</evidence>
<dbReference type="InterPro" id="IPR001892">
    <property type="entry name" value="Ribosomal_uS13"/>
</dbReference>
<dbReference type="GO" id="GO:0005840">
    <property type="term" value="C:ribosome"/>
    <property type="evidence" value="ECO:0007669"/>
    <property type="project" value="UniProtKB-KW"/>
</dbReference>
<name>A0A1E5UIR1_9POAL</name>
<comment type="similarity">
    <text evidence="1">Belongs to the universal ribosomal protein uS13 family.</text>
</comment>
<evidence type="ECO:0000256" key="2">
    <source>
        <dbReference type="ARBA" id="ARBA00022980"/>
    </source>
</evidence>